<feature type="signal peptide" evidence="2">
    <location>
        <begin position="1"/>
        <end position="22"/>
    </location>
</feature>
<keyword evidence="4" id="KW-1185">Reference proteome</keyword>
<evidence type="ECO:0000256" key="1">
    <source>
        <dbReference type="SAM" id="MobiDB-lite"/>
    </source>
</evidence>
<name>A0A0D0IR51_9BACT</name>
<evidence type="ECO:0000313" key="4">
    <source>
        <dbReference type="Proteomes" id="UP000032046"/>
    </source>
</evidence>
<comment type="caution">
    <text evidence="3">The sequence shown here is derived from an EMBL/GenBank/DDBJ whole genome shotgun (WGS) entry which is preliminary data.</text>
</comment>
<feature type="chain" id="PRO_5002229957" evidence="2">
    <location>
        <begin position="23"/>
        <end position="437"/>
    </location>
</feature>
<proteinExistence type="predicted"/>
<protein>
    <submittedName>
        <fullName evidence="3">Contig88, whole genome shotgun sequence</fullName>
    </submittedName>
</protein>
<dbReference type="PROSITE" id="PS51257">
    <property type="entry name" value="PROKAR_LIPOPROTEIN"/>
    <property type="match status" value="1"/>
</dbReference>
<evidence type="ECO:0000313" key="3">
    <source>
        <dbReference type="EMBL" id="KIP60116.1"/>
    </source>
</evidence>
<accession>A0A0D0IR51</accession>
<dbReference type="STRING" id="1602171.ST44_12305"/>
<dbReference type="EMBL" id="JXQK01000088">
    <property type="protein sequence ID" value="KIP60116.1"/>
    <property type="molecule type" value="Genomic_DNA"/>
</dbReference>
<evidence type="ECO:0000256" key="2">
    <source>
        <dbReference type="SAM" id="SignalP"/>
    </source>
</evidence>
<dbReference type="AlphaFoldDB" id="A0A0D0IR51"/>
<dbReference type="Proteomes" id="UP000032046">
    <property type="component" value="Unassembled WGS sequence"/>
</dbReference>
<feature type="region of interest" description="Disordered" evidence="1">
    <location>
        <begin position="40"/>
        <end position="76"/>
    </location>
</feature>
<gene>
    <name evidence="3" type="ORF">ST44_12305</name>
</gene>
<reference evidence="3 4" key="1">
    <citation type="submission" date="2015-01" db="EMBL/GenBank/DDBJ databases">
        <title>Comparative genomics of non-oral Prevotella species.</title>
        <authorList>
            <person name="Accetto T."/>
            <person name="Nograsek B."/>
            <person name="Avgustin G."/>
        </authorList>
    </citation>
    <scope>NUCLEOTIDE SEQUENCE [LARGE SCALE GENOMIC DNA]</scope>
    <source>
        <strain evidence="3 4">P5-119</strain>
    </source>
</reference>
<keyword evidence="2" id="KW-0732">Signal</keyword>
<organism evidence="3 4">
    <name type="scientific">Prevotella pectinovora</name>
    <dbReference type="NCBI Taxonomy" id="1602169"/>
    <lineage>
        <taxon>Bacteria</taxon>
        <taxon>Pseudomonadati</taxon>
        <taxon>Bacteroidota</taxon>
        <taxon>Bacteroidia</taxon>
        <taxon>Bacteroidales</taxon>
        <taxon>Prevotellaceae</taxon>
        <taxon>Prevotella</taxon>
    </lineage>
</organism>
<sequence length="437" mass="48910">MKMTKTIVALALLFGCSATTNAQIGGLLNKAKKAAKEKVENKVKKAKNDARNKAEDAAMEKTGMKKAGYDPNRKYKPSKEALAADPQANDQTIQEGFTKSIGDIHACYEQIQDVTLYSPYYTDDAKRFYGIGAEEGTFYNIFFGMFSETLKYDGIHKAYHYPNFTPVNLANDQIQVPCDEFVLNFWTCRFMADPKSEKALKEFVYAYTWLNSMNVKAIRHYAMKDETAGVIGDNAILPSNFRQMRYDRDNMAYGLAVTVTPYENLLKLANECAAGITAKDGSGFSRLLYHLVLKVLVDDFLPRHKDAKNDDSLRLLSLKLDTPRIGELLDAYQNDFVDAVSEPKGVTVDAKTRNAGIAAAKKFAGANFEKAVFTKSSWQTFKESKYPYRITAYALPIAIITKEGGKRFVQYCTLTKSANGSNYFVQAGSDTRKHPIK</sequence>
<dbReference type="RefSeq" id="WP_042520174.1">
    <property type="nucleotide sequence ID" value="NZ_JXQK01000088.1"/>
</dbReference>